<sequence length="297" mass="34540">MFSPDEAGRMLSTINEDTQNAFEEYRKSFSAICHELYELGLQEHDKRTEEMRLFELVVNEGKENKQNTARKIVDEVLERKTEIFANINNVMKVLIEEREGEADATDDIAAKARELFNEFNDLLFKARNQLMSKEVILHDQMEDINEVFRINMMDMINSFLETARGYFSLLRNSQAEYSNTMNGLILNYLSGFADEAHIPAHFKDLCGDKDTLATIAASHDVHLQVIDNREKLMTNRLDNWLKDYINQLVVDENKRNRQQILEISHFFGFLQQELNSLSPSQELDLTDIDLDDVTLED</sequence>
<evidence type="ECO:0000313" key="2">
    <source>
        <dbReference type="Proteomes" id="UP001497644"/>
    </source>
</evidence>
<accession>A0AAV2P5Z8</accession>
<proteinExistence type="predicted"/>
<reference evidence="1" key="1">
    <citation type="submission" date="2024-04" db="EMBL/GenBank/DDBJ databases">
        <authorList>
            <consortium name="Molecular Ecology Group"/>
        </authorList>
    </citation>
    <scope>NUCLEOTIDE SEQUENCE</scope>
</reference>
<protein>
    <submittedName>
        <fullName evidence="1">Uncharacterized protein</fullName>
    </submittedName>
</protein>
<evidence type="ECO:0000313" key="1">
    <source>
        <dbReference type="EMBL" id="CAL1687378.1"/>
    </source>
</evidence>
<dbReference type="EMBL" id="OZ034830">
    <property type="protein sequence ID" value="CAL1687378.1"/>
    <property type="molecule type" value="Genomic_DNA"/>
</dbReference>
<gene>
    <name evidence="1" type="ORF">LPLAT_LOCUS12595</name>
</gene>
<dbReference type="AlphaFoldDB" id="A0AAV2P5Z8"/>
<name>A0AAV2P5Z8_9HYME</name>
<organism evidence="1 2">
    <name type="scientific">Lasius platythorax</name>
    <dbReference type="NCBI Taxonomy" id="488582"/>
    <lineage>
        <taxon>Eukaryota</taxon>
        <taxon>Metazoa</taxon>
        <taxon>Ecdysozoa</taxon>
        <taxon>Arthropoda</taxon>
        <taxon>Hexapoda</taxon>
        <taxon>Insecta</taxon>
        <taxon>Pterygota</taxon>
        <taxon>Neoptera</taxon>
        <taxon>Endopterygota</taxon>
        <taxon>Hymenoptera</taxon>
        <taxon>Apocrita</taxon>
        <taxon>Aculeata</taxon>
        <taxon>Formicoidea</taxon>
        <taxon>Formicidae</taxon>
        <taxon>Formicinae</taxon>
        <taxon>Lasius</taxon>
        <taxon>Lasius</taxon>
    </lineage>
</organism>
<keyword evidence="2" id="KW-1185">Reference proteome</keyword>
<dbReference type="Proteomes" id="UP001497644">
    <property type="component" value="Chromosome 7"/>
</dbReference>